<dbReference type="SUPFAM" id="SSF55874">
    <property type="entry name" value="ATPase domain of HSP90 chaperone/DNA topoisomerase II/histidine kinase"/>
    <property type="match status" value="1"/>
</dbReference>
<evidence type="ECO:0000256" key="11">
    <source>
        <dbReference type="SAM" id="MobiDB-lite"/>
    </source>
</evidence>
<dbReference type="EMBL" id="AGWL01000005">
    <property type="protein sequence ID" value="EKU95263.1"/>
    <property type="molecule type" value="Genomic_DNA"/>
</dbReference>
<keyword evidence="6" id="KW-0808">Transferase</keyword>
<evidence type="ECO:0000256" key="5">
    <source>
        <dbReference type="ARBA" id="ARBA00022553"/>
    </source>
</evidence>
<proteinExistence type="predicted"/>
<comment type="subcellular location">
    <subcellularLocation>
        <location evidence="3">Cell membrane</location>
    </subcellularLocation>
</comment>
<dbReference type="GO" id="GO:0005886">
    <property type="term" value="C:plasma membrane"/>
    <property type="evidence" value="ECO:0007669"/>
    <property type="project" value="UniProtKB-SubCell"/>
</dbReference>
<dbReference type="InterPro" id="IPR004358">
    <property type="entry name" value="Sig_transdc_His_kin-like_C"/>
</dbReference>
<dbReference type="SMART" id="SM00387">
    <property type="entry name" value="HATPase_c"/>
    <property type="match status" value="1"/>
</dbReference>
<dbReference type="InterPro" id="IPR050351">
    <property type="entry name" value="BphY/WalK/GraS-like"/>
</dbReference>
<dbReference type="GO" id="GO:0004721">
    <property type="term" value="F:phosphoprotein phosphatase activity"/>
    <property type="evidence" value="ECO:0007669"/>
    <property type="project" value="TreeGrafter"/>
</dbReference>
<dbReference type="GO" id="GO:0005509">
    <property type="term" value="F:calcium ion binding"/>
    <property type="evidence" value="ECO:0007669"/>
    <property type="project" value="UniProtKB-ARBA"/>
</dbReference>
<keyword evidence="12" id="KW-0812">Transmembrane</keyword>
<dbReference type="PANTHER" id="PTHR45453:SF1">
    <property type="entry name" value="PHOSPHATE REGULON SENSOR PROTEIN PHOR"/>
    <property type="match status" value="1"/>
</dbReference>
<dbReference type="Proteomes" id="UP000009888">
    <property type="component" value="Unassembled WGS sequence"/>
</dbReference>
<name>K9EF29_9ACTO</name>
<keyword evidence="7" id="KW-0418">Kinase</keyword>
<evidence type="ECO:0000256" key="7">
    <source>
        <dbReference type="ARBA" id="ARBA00022777"/>
    </source>
</evidence>
<sequence length="442" mass="47860">MSDLVATANLDLGLSSGTMVLLLVAALVGLAVGVIASLAYSYSQREFHAGGESRQPEDAAVQSERILDAIPQFHIVVAEGNRVERASTQAYSFGIVKNDALARPEFKDVAQAVRSTGEIVQKNLRIRRSALKDQTDIRLAVYGAPLSAGRILILFEDNTKKIRVEETRRDFVANVSHELKTPVGAISLLAETIDSAADDPQAVHHFSRQLNLEVERLRGLVLDMIELSRVQDRDALSVPELVDVDAVVAESVARMEVEAKERDVNIVTGGTPELKVYGDRKMLATAMRNLLDNAVRYTRPHGRVSMATSLVDGQVSIAVIDQGEGIPPELHDRIFERFYRGDAARDRNSGGSGIGLAIVKHVVQDHGGRIKLWSRKGQGSTFTVLLPEPYIPEPADGELAEAEPTDVAPTTPEFTTPGAAPENLVPAAGRADGVPNPKEHTL</sequence>
<keyword evidence="15" id="KW-1185">Reference proteome</keyword>
<dbReference type="InterPro" id="IPR003594">
    <property type="entry name" value="HATPase_dom"/>
</dbReference>
<evidence type="ECO:0000259" key="13">
    <source>
        <dbReference type="PROSITE" id="PS50109"/>
    </source>
</evidence>
<feature type="transmembrane region" description="Helical" evidence="12">
    <location>
        <begin position="20"/>
        <end position="40"/>
    </location>
</feature>
<feature type="domain" description="Histidine kinase" evidence="13">
    <location>
        <begin position="174"/>
        <end position="390"/>
    </location>
</feature>
<evidence type="ECO:0000256" key="9">
    <source>
        <dbReference type="ARBA" id="ARBA00023136"/>
    </source>
</evidence>
<dbReference type="Pfam" id="PF02518">
    <property type="entry name" value="HATPase_c"/>
    <property type="match status" value="1"/>
</dbReference>
<keyword evidence="12" id="KW-1133">Transmembrane helix</keyword>
<evidence type="ECO:0000256" key="4">
    <source>
        <dbReference type="ARBA" id="ARBA00012438"/>
    </source>
</evidence>
<dbReference type="FunFam" id="3.30.565.10:FF:000006">
    <property type="entry name" value="Sensor histidine kinase WalK"/>
    <property type="match status" value="1"/>
</dbReference>
<dbReference type="Pfam" id="PF00512">
    <property type="entry name" value="HisKA"/>
    <property type="match status" value="1"/>
</dbReference>
<dbReference type="Gene3D" id="3.30.565.10">
    <property type="entry name" value="Histidine kinase-like ATPase, C-terminal domain"/>
    <property type="match status" value="1"/>
</dbReference>
<dbReference type="SUPFAM" id="SSF47384">
    <property type="entry name" value="Homodimeric domain of signal transducing histidine kinase"/>
    <property type="match status" value="1"/>
</dbReference>
<gene>
    <name evidence="14" type="ORF">HMPREF9233_01024</name>
</gene>
<evidence type="ECO:0000256" key="12">
    <source>
        <dbReference type="SAM" id="Phobius"/>
    </source>
</evidence>
<dbReference type="CDD" id="cd00075">
    <property type="entry name" value="HATPase"/>
    <property type="match status" value="1"/>
</dbReference>
<dbReference type="RefSeq" id="WP_007001230.1">
    <property type="nucleotide sequence ID" value="NZ_JH992955.1"/>
</dbReference>
<evidence type="ECO:0000256" key="8">
    <source>
        <dbReference type="ARBA" id="ARBA00023012"/>
    </source>
</evidence>
<dbReference type="FunFam" id="1.10.287.130:FF:000001">
    <property type="entry name" value="Two-component sensor histidine kinase"/>
    <property type="match status" value="1"/>
</dbReference>
<dbReference type="SMART" id="SM00388">
    <property type="entry name" value="HisKA"/>
    <property type="match status" value="1"/>
</dbReference>
<dbReference type="EC" id="2.7.13.3" evidence="4"/>
<evidence type="ECO:0000256" key="2">
    <source>
        <dbReference type="ARBA" id="ARBA00001968"/>
    </source>
</evidence>
<comment type="catalytic activity">
    <reaction evidence="1">
        <text>ATP + protein L-histidine = ADP + protein N-phospho-L-histidine.</text>
        <dbReference type="EC" id="2.7.13.3"/>
    </reaction>
</comment>
<dbReference type="PANTHER" id="PTHR45453">
    <property type="entry name" value="PHOSPHATE REGULON SENSOR PROTEIN PHOR"/>
    <property type="match status" value="1"/>
</dbReference>
<accession>K9EF29</accession>
<reference evidence="14 15" key="1">
    <citation type="submission" date="2012-09" db="EMBL/GenBank/DDBJ databases">
        <title>The Genome Sequence of Actinobaculum massiliae ACS-171-V-COL2.</title>
        <authorList>
            <consortium name="The Broad Institute Genome Sequencing Platform"/>
            <person name="Earl A."/>
            <person name="Ward D."/>
            <person name="Feldgarden M."/>
            <person name="Gevers D."/>
            <person name="Saerens B."/>
            <person name="Vaneechoutte M."/>
            <person name="Walker B."/>
            <person name="Young S.K."/>
            <person name="Zeng Q."/>
            <person name="Gargeya S."/>
            <person name="Fitzgerald M."/>
            <person name="Haas B."/>
            <person name="Abouelleil A."/>
            <person name="Alvarado L."/>
            <person name="Arachchi H.M."/>
            <person name="Berlin A."/>
            <person name="Chapman S.B."/>
            <person name="Goldberg J."/>
            <person name="Griggs A."/>
            <person name="Gujja S."/>
            <person name="Hansen M."/>
            <person name="Howarth C."/>
            <person name="Imamovic A."/>
            <person name="Larimer J."/>
            <person name="McCowen C."/>
            <person name="Montmayeur A."/>
            <person name="Murphy C."/>
            <person name="Neiman D."/>
            <person name="Pearson M."/>
            <person name="Priest M."/>
            <person name="Roberts A."/>
            <person name="Saif S."/>
            <person name="Shea T."/>
            <person name="Sisk P."/>
            <person name="Sykes S."/>
            <person name="Wortman J."/>
            <person name="Nusbaum C."/>
            <person name="Birren B."/>
        </authorList>
    </citation>
    <scope>NUCLEOTIDE SEQUENCE [LARGE SCALE GENOMIC DNA]</scope>
    <source>
        <strain evidence="15">ACS-171-V-Col2</strain>
    </source>
</reference>
<protein>
    <recommendedName>
        <fullName evidence="10">Sensor-like histidine kinase SenX3</fullName>
        <ecNumber evidence="4">2.7.13.3</ecNumber>
    </recommendedName>
</protein>
<keyword evidence="9 12" id="KW-0472">Membrane</keyword>
<dbReference type="CDD" id="cd00082">
    <property type="entry name" value="HisKA"/>
    <property type="match status" value="1"/>
</dbReference>
<keyword evidence="8" id="KW-0902">Two-component regulatory system</keyword>
<evidence type="ECO:0000313" key="15">
    <source>
        <dbReference type="Proteomes" id="UP000009888"/>
    </source>
</evidence>
<organism evidence="14 15">
    <name type="scientific">Actinobaculum massiliense ACS-171-V-Col2</name>
    <dbReference type="NCBI Taxonomy" id="883066"/>
    <lineage>
        <taxon>Bacteria</taxon>
        <taxon>Bacillati</taxon>
        <taxon>Actinomycetota</taxon>
        <taxon>Actinomycetes</taxon>
        <taxon>Actinomycetales</taxon>
        <taxon>Actinomycetaceae</taxon>
        <taxon>Actinobaculum</taxon>
    </lineage>
</organism>
<feature type="region of interest" description="Disordered" evidence="11">
    <location>
        <begin position="392"/>
        <end position="442"/>
    </location>
</feature>
<dbReference type="GO" id="GO:0016036">
    <property type="term" value="P:cellular response to phosphate starvation"/>
    <property type="evidence" value="ECO:0007669"/>
    <property type="project" value="TreeGrafter"/>
</dbReference>
<evidence type="ECO:0000256" key="6">
    <source>
        <dbReference type="ARBA" id="ARBA00022679"/>
    </source>
</evidence>
<dbReference type="HOGENOM" id="CLU_000445_89_2_11"/>
<dbReference type="InterPro" id="IPR005467">
    <property type="entry name" value="His_kinase_dom"/>
</dbReference>
<dbReference type="GO" id="GO:0000155">
    <property type="term" value="F:phosphorelay sensor kinase activity"/>
    <property type="evidence" value="ECO:0007669"/>
    <property type="project" value="InterPro"/>
</dbReference>
<keyword evidence="5" id="KW-0597">Phosphoprotein</keyword>
<dbReference type="InterPro" id="IPR003661">
    <property type="entry name" value="HisK_dim/P_dom"/>
</dbReference>
<feature type="compositionally biased region" description="Acidic residues" evidence="11">
    <location>
        <begin position="395"/>
        <end position="404"/>
    </location>
</feature>
<comment type="cofactor">
    <cofactor evidence="2">
        <name>a divalent metal cation</name>
        <dbReference type="ChEBI" id="CHEBI:60240"/>
    </cofactor>
</comment>
<dbReference type="Gene3D" id="1.10.287.130">
    <property type="match status" value="1"/>
</dbReference>
<dbReference type="InterPro" id="IPR036890">
    <property type="entry name" value="HATPase_C_sf"/>
</dbReference>
<dbReference type="InterPro" id="IPR036097">
    <property type="entry name" value="HisK_dim/P_sf"/>
</dbReference>
<comment type="caution">
    <text evidence="14">The sequence shown here is derived from an EMBL/GenBank/DDBJ whole genome shotgun (WGS) entry which is preliminary data.</text>
</comment>
<dbReference type="AlphaFoldDB" id="K9EF29"/>
<evidence type="ECO:0000256" key="1">
    <source>
        <dbReference type="ARBA" id="ARBA00000085"/>
    </source>
</evidence>
<dbReference type="eggNOG" id="COG5002">
    <property type="taxonomic scope" value="Bacteria"/>
</dbReference>
<dbReference type="PROSITE" id="PS50109">
    <property type="entry name" value="HIS_KIN"/>
    <property type="match status" value="1"/>
</dbReference>
<dbReference type="STRING" id="202789.GCA_001457435_01095"/>
<evidence type="ECO:0000313" key="14">
    <source>
        <dbReference type="EMBL" id="EKU95263.1"/>
    </source>
</evidence>
<evidence type="ECO:0000256" key="10">
    <source>
        <dbReference type="ARBA" id="ARBA00039401"/>
    </source>
</evidence>
<evidence type="ECO:0000256" key="3">
    <source>
        <dbReference type="ARBA" id="ARBA00004236"/>
    </source>
</evidence>
<dbReference type="PRINTS" id="PR00344">
    <property type="entry name" value="BCTRLSENSOR"/>
</dbReference>
<dbReference type="PATRIC" id="fig|883066.3.peg.1070"/>